<evidence type="ECO:0000313" key="2">
    <source>
        <dbReference type="Proteomes" id="UP000625711"/>
    </source>
</evidence>
<organism evidence="1 2">
    <name type="scientific">Rhynchophorus ferrugineus</name>
    <name type="common">Red palm weevil</name>
    <name type="synonym">Curculio ferrugineus</name>
    <dbReference type="NCBI Taxonomy" id="354439"/>
    <lineage>
        <taxon>Eukaryota</taxon>
        <taxon>Metazoa</taxon>
        <taxon>Ecdysozoa</taxon>
        <taxon>Arthropoda</taxon>
        <taxon>Hexapoda</taxon>
        <taxon>Insecta</taxon>
        <taxon>Pterygota</taxon>
        <taxon>Neoptera</taxon>
        <taxon>Endopterygota</taxon>
        <taxon>Coleoptera</taxon>
        <taxon>Polyphaga</taxon>
        <taxon>Cucujiformia</taxon>
        <taxon>Curculionidae</taxon>
        <taxon>Dryophthorinae</taxon>
        <taxon>Rhynchophorus</taxon>
    </lineage>
</organism>
<proteinExistence type="predicted"/>
<dbReference type="EMBL" id="JAACXV010000057">
    <property type="protein sequence ID" value="KAF7285322.1"/>
    <property type="molecule type" value="Genomic_DNA"/>
</dbReference>
<sequence length="126" mass="14282">MFSIEVKCCAARSTGIVGVEIKKHKNECVKVEESNQLKSVSFEKMEKLCAEALNHICDRSEEVAETIELNLLHNGKSVVSVPFVQSSNMSQHFHKPGLKSRLLDKIKMLLEKVEDIRDGICVEYYL</sequence>
<evidence type="ECO:0000313" key="1">
    <source>
        <dbReference type="EMBL" id="KAF7285322.1"/>
    </source>
</evidence>
<protein>
    <submittedName>
        <fullName evidence="1">Uncharacterized protein</fullName>
    </submittedName>
</protein>
<name>A0A834IUJ4_RHYFE</name>
<comment type="caution">
    <text evidence="1">The sequence shown here is derived from an EMBL/GenBank/DDBJ whole genome shotgun (WGS) entry which is preliminary data.</text>
</comment>
<accession>A0A834IUJ4</accession>
<dbReference type="AlphaFoldDB" id="A0A834IUJ4"/>
<dbReference type="Proteomes" id="UP000625711">
    <property type="component" value="Unassembled WGS sequence"/>
</dbReference>
<reference evidence="1" key="1">
    <citation type="submission" date="2020-08" db="EMBL/GenBank/DDBJ databases">
        <title>Genome sequencing and assembly of the red palm weevil Rhynchophorus ferrugineus.</title>
        <authorList>
            <person name="Dias G.B."/>
            <person name="Bergman C.M."/>
            <person name="Manee M."/>
        </authorList>
    </citation>
    <scope>NUCLEOTIDE SEQUENCE</scope>
    <source>
        <strain evidence="1">AA-2017</strain>
        <tissue evidence="1">Whole larva</tissue>
    </source>
</reference>
<keyword evidence="2" id="KW-1185">Reference proteome</keyword>
<gene>
    <name evidence="1" type="ORF">GWI33_011115</name>
</gene>